<keyword evidence="2" id="KW-0227">DNA damage</keyword>
<feature type="short sequence motif" description="Important for interaction with partner proteins" evidence="2">
    <location>
        <begin position="146"/>
        <end position="151"/>
    </location>
</feature>
<evidence type="ECO:0000256" key="4">
    <source>
        <dbReference type="SAM" id="MobiDB-lite"/>
    </source>
</evidence>
<evidence type="ECO:0000256" key="3">
    <source>
        <dbReference type="PIRNR" id="PIRNR002070"/>
    </source>
</evidence>
<dbReference type="GO" id="GO:0003697">
    <property type="term" value="F:single-stranded DNA binding"/>
    <property type="evidence" value="ECO:0007669"/>
    <property type="project" value="UniProtKB-UniRule"/>
</dbReference>
<dbReference type="GO" id="GO:0006281">
    <property type="term" value="P:DNA repair"/>
    <property type="evidence" value="ECO:0007669"/>
    <property type="project" value="UniProtKB-UniRule"/>
</dbReference>
<keyword evidence="2" id="KW-0235">DNA replication</keyword>
<evidence type="ECO:0000256" key="2">
    <source>
        <dbReference type="HAMAP-Rule" id="MF_00984"/>
    </source>
</evidence>
<dbReference type="PANTHER" id="PTHR10302:SF27">
    <property type="entry name" value="SINGLE-STRANDED DNA-BINDING PROTEIN"/>
    <property type="match status" value="1"/>
</dbReference>
<gene>
    <name evidence="5" type="ORF">G8L60_004691</name>
</gene>
<dbReference type="HAMAP" id="MF_00984">
    <property type="entry name" value="SSB"/>
    <property type="match status" value="1"/>
</dbReference>
<dbReference type="GO" id="GO:0009295">
    <property type="term" value="C:nucleoid"/>
    <property type="evidence" value="ECO:0007669"/>
    <property type="project" value="TreeGrafter"/>
</dbReference>
<dbReference type="Gene3D" id="2.40.50.140">
    <property type="entry name" value="Nucleic acid-binding proteins"/>
    <property type="match status" value="1"/>
</dbReference>
<dbReference type="SUPFAM" id="SSF50249">
    <property type="entry name" value="Nucleic acid-binding proteins"/>
    <property type="match status" value="1"/>
</dbReference>
<dbReference type="InterPro" id="IPR011344">
    <property type="entry name" value="ssDNA-bd"/>
</dbReference>
<comment type="caution">
    <text evidence="5">The sequence shown here is derived from an EMBL/GenBank/DDBJ whole genome shotgun (WGS) entry which is preliminary data.</text>
</comment>
<organism evidence="5">
    <name type="scientific">Salmonella enterica</name>
    <name type="common">Salmonella choleraesuis</name>
    <dbReference type="NCBI Taxonomy" id="28901"/>
    <lineage>
        <taxon>Bacteria</taxon>
        <taxon>Pseudomonadati</taxon>
        <taxon>Pseudomonadota</taxon>
        <taxon>Gammaproteobacteria</taxon>
        <taxon>Enterobacterales</taxon>
        <taxon>Enterobacteriaceae</taxon>
        <taxon>Salmonella</taxon>
    </lineage>
</organism>
<comment type="function">
    <text evidence="2">Plays an important role in DNA replication, recombination and repair. Binds to ssDNA and to an array of partner proteins to recruit them to their sites of action during DNA metabolism.</text>
</comment>
<feature type="compositionally biased region" description="Pro residues" evidence="4">
    <location>
        <begin position="129"/>
        <end position="139"/>
    </location>
</feature>
<keyword evidence="2" id="KW-0234">DNA repair</keyword>
<evidence type="ECO:0000313" key="5">
    <source>
        <dbReference type="EMBL" id="HAF1775079.1"/>
    </source>
</evidence>
<dbReference type="InterPro" id="IPR012340">
    <property type="entry name" value="NA-bd_OB-fold"/>
</dbReference>
<keyword evidence="1 2" id="KW-0238">DNA-binding</keyword>
<proteinExistence type="inferred from homology"/>
<protein>
    <recommendedName>
        <fullName evidence="2 3">Single-stranded DNA-binding protein</fullName>
        <shortName evidence="2">SSB</shortName>
    </recommendedName>
</protein>
<reference evidence="5" key="2">
    <citation type="submission" date="2020-02" db="EMBL/GenBank/DDBJ databases">
        <authorList>
            <consortium name="NCBI Pathogen Detection Project"/>
        </authorList>
    </citation>
    <scope>NUCLEOTIDE SEQUENCE</scope>
    <source>
        <strain evidence="5">MA.CK_07/00001533</strain>
    </source>
</reference>
<dbReference type="AlphaFoldDB" id="A0A742YYP4"/>
<dbReference type="NCBIfam" id="TIGR00621">
    <property type="entry name" value="ssb"/>
    <property type="match status" value="1"/>
</dbReference>
<comment type="subunit">
    <text evidence="2">Homotetramer.</text>
</comment>
<dbReference type="PIRSF" id="PIRSF002070">
    <property type="entry name" value="SSB"/>
    <property type="match status" value="1"/>
</dbReference>
<dbReference type="GO" id="GO:0006260">
    <property type="term" value="P:DNA replication"/>
    <property type="evidence" value="ECO:0007669"/>
    <property type="project" value="UniProtKB-UniRule"/>
</dbReference>
<dbReference type="FunFam" id="2.40.50.140:FF:000065">
    <property type="entry name" value="Single-stranded DNA-binding protein"/>
    <property type="match status" value="1"/>
</dbReference>
<dbReference type="PROSITE" id="PS50935">
    <property type="entry name" value="SSB"/>
    <property type="match status" value="1"/>
</dbReference>
<dbReference type="CDD" id="cd04496">
    <property type="entry name" value="SSB_OBF"/>
    <property type="match status" value="1"/>
</dbReference>
<dbReference type="PANTHER" id="PTHR10302">
    <property type="entry name" value="SINGLE-STRANDED DNA-BINDING PROTEIN"/>
    <property type="match status" value="1"/>
</dbReference>
<reference evidence="5" key="1">
    <citation type="journal article" date="2018" name="Genome Biol.">
        <title>SKESA: strategic k-mer extension for scrupulous assemblies.</title>
        <authorList>
            <person name="Souvorov A."/>
            <person name="Agarwala R."/>
            <person name="Lipman D.J."/>
        </authorList>
    </citation>
    <scope>NUCLEOTIDE SEQUENCE</scope>
    <source>
        <strain evidence="5">MA.CK_07/00001533</strain>
    </source>
</reference>
<dbReference type="InterPro" id="IPR000424">
    <property type="entry name" value="Primosome_PriB/ssb"/>
</dbReference>
<dbReference type="EMBL" id="DAAUHX010000021">
    <property type="protein sequence ID" value="HAF1775079.1"/>
    <property type="molecule type" value="Genomic_DNA"/>
</dbReference>
<feature type="DNA-binding region" evidence="2">
    <location>
        <begin position="55"/>
        <end position="61"/>
    </location>
</feature>
<sequence>MASRGVNKVILVGNLGADPEVRYMPNGGAVANITLATSETWRDKTSGEMKEQTEWHRVVLFGKLAEVAGEYLRKGSQVYIEGQLRTRKWTDQAGIEKYTTEVVVNVGGTMQMLGGRPATSGNWQQSTPQPSPQTPPGSNEPPMDFDDDIPF</sequence>
<evidence type="ECO:0000256" key="1">
    <source>
        <dbReference type="ARBA" id="ARBA00023125"/>
    </source>
</evidence>
<feature type="region of interest" description="Disordered" evidence="4">
    <location>
        <begin position="111"/>
        <end position="151"/>
    </location>
</feature>
<keyword evidence="2" id="KW-0233">DNA recombination</keyword>
<dbReference type="GO" id="GO:0006310">
    <property type="term" value="P:DNA recombination"/>
    <property type="evidence" value="ECO:0007669"/>
    <property type="project" value="UniProtKB-UniRule"/>
</dbReference>
<accession>A0A742YYP4</accession>
<dbReference type="Pfam" id="PF00436">
    <property type="entry name" value="SSB"/>
    <property type="match status" value="1"/>
</dbReference>
<name>A0A742YYP4_SALER</name>